<protein>
    <submittedName>
        <fullName evidence="5">DUF1775 domain-containing protein</fullName>
    </submittedName>
</protein>
<sequence>MNPRTRLLAVMLLALFPLALAPYAGAHITVSAPGAVAGRPATIEVRVPTESGTASTVTVRIQLPAELAGGATATAPAGWRVERSDVTVTWIATAGGAPAHQAAVFTVAVDRLPAGTFHFPAVQTYSDGTVASWTERGAPGLELEHPAPTLTVGGPADAGQPTPAANPTTTVTATASAGSPAASPTATPAASPTAAQTDEASSGTLWWVVGAVAILVAAIGVAVAIRRRRN</sequence>
<keyword evidence="6" id="KW-1185">Reference proteome</keyword>
<dbReference type="InterPro" id="IPR012533">
    <property type="entry name" value="YcnI-copper_dom"/>
</dbReference>
<dbReference type="AlphaFoldDB" id="A0A5C5RBR1"/>
<dbReference type="Gene3D" id="2.60.40.2230">
    <property type="entry name" value="Uncharacterised protein YcnI-like PF07987, DUF1775"/>
    <property type="match status" value="1"/>
</dbReference>
<organism evidence="5 6">
    <name type="scientific">Tsukamurella asaccharolytica</name>
    <dbReference type="NCBI Taxonomy" id="2592067"/>
    <lineage>
        <taxon>Bacteria</taxon>
        <taxon>Bacillati</taxon>
        <taxon>Actinomycetota</taxon>
        <taxon>Actinomycetes</taxon>
        <taxon>Mycobacteriales</taxon>
        <taxon>Tsukamurellaceae</taxon>
        <taxon>Tsukamurella</taxon>
    </lineage>
</organism>
<keyword evidence="2" id="KW-0812">Transmembrane</keyword>
<accession>A0A5C5RBR1</accession>
<dbReference type="RefSeq" id="WP_146560194.1">
    <property type="nucleotide sequence ID" value="NZ_VIGW01000003.1"/>
</dbReference>
<comment type="caution">
    <text evidence="5">The sequence shown here is derived from an EMBL/GenBank/DDBJ whole genome shotgun (WGS) entry which is preliminary data.</text>
</comment>
<dbReference type="EMBL" id="VIGW01000003">
    <property type="protein sequence ID" value="TWS19813.1"/>
    <property type="molecule type" value="Genomic_DNA"/>
</dbReference>
<evidence type="ECO:0000256" key="1">
    <source>
        <dbReference type="SAM" id="MobiDB-lite"/>
    </source>
</evidence>
<evidence type="ECO:0000313" key="5">
    <source>
        <dbReference type="EMBL" id="TWS19813.1"/>
    </source>
</evidence>
<dbReference type="Pfam" id="PF07987">
    <property type="entry name" value="DUF1775"/>
    <property type="match status" value="1"/>
</dbReference>
<feature type="transmembrane region" description="Helical" evidence="2">
    <location>
        <begin position="205"/>
        <end position="225"/>
    </location>
</feature>
<evidence type="ECO:0000313" key="6">
    <source>
        <dbReference type="Proteomes" id="UP000317291"/>
    </source>
</evidence>
<feature type="region of interest" description="Disordered" evidence="1">
    <location>
        <begin position="140"/>
        <end position="196"/>
    </location>
</feature>
<dbReference type="OrthoDB" id="9810871at2"/>
<dbReference type="Proteomes" id="UP000317291">
    <property type="component" value="Unassembled WGS sequence"/>
</dbReference>
<feature type="chain" id="PRO_5022899764" evidence="3">
    <location>
        <begin position="27"/>
        <end position="230"/>
    </location>
</feature>
<evidence type="ECO:0000256" key="2">
    <source>
        <dbReference type="SAM" id="Phobius"/>
    </source>
</evidence>
<feature type="signal peptide" evidence="3">
    <location>
        <begin position="1"/>
        <end position="26"/>
    </location>
</feature>
<gene>
    <name evidence="5" type="ORF">FK529_06580</name>
</gene>
<proteinExistence type="predicted"/>
<reference evidence="5 6" key="1">
    <citation type="submission" date="2019-06" db="EMBL/GenBank/DDBJ databases">
        <title>Tsukamurella conjunctivitidis sp. nov., Tsukamurella assacharolytica sp. nov. and Tsukamurella sputae sp. nov. isolated from patients with conjunctivitis, bacteraemia (lymphoma) and respiratory infection (sputum) in Hong Kong.</title>
        <authorList>
            <person name="Teng J.L.L."/>
            <person name="Lee H.H."/>
            <person name="Fong J.Y.H."/>
            <person name="Fok K.M.N."/>
            <person name="Lau S.K.P."/>
            <person name="Woo P.C.Y."/>
        </authorList>
    </citation>
    <scope>NUCLEOTIDE SEQUENCE [LARGE SCALE GENOMIC DNA]</scope>
    <source>
        <strain evidence="5 6">HKU71</strain>
    </source>
</reference>
<evidence type="ECO:0000259" key="4">
    <source>
        <dbReference type="Pfam" id="PF07987"/>
    </source>
</evidence>
<feature type="domain" description="YncI copper-binding" evidence="4">
    <location>
        <begin position="27"/>
        <end position="152"/>
    </location>
</feature>
<keyword evidence="3" id="KW-0732">Signal</keyword>
<keyword evidence="2" id="KW-1133">Transmembrane helix</keyword>
<name>A0A5C5RBR1_9ACTN</name>
<dbReference type="InterPro" id="IPR038507">
    <property type="entry name" value="YcnI-like_sf"/>
</dbReference>
<feature type="compositionally biased region" description="Low complexity" evidence="1">
    <location>
        <begin position="158"/>
        <end position="196"/>
    </location>
</feature>
<keyword evidence="2" id="KW-0472">Membrane</keyword>
<evidence type="ECO:0000256" key="3">
    <source>
        <dbReference type="SAM" id="SignalP"/>
    </source>
</evidence>